<dbReference type="Pfam" id="PF13729">
    <property type="entry name" value="TraF_2"/>
    <property type="match status" value="1"/>
</dbReference>
<dbReference type="Proteomes" id="UP000092884">
    <property type="component" value="Chromosome"/>
</dbReference>
<proteinExistence type="predicted"/>
<dbReference type="STRING" id="222136.BBW65_02755"/>
<dbReference type="AlphaFoldDB" id="A0A1B1U4S3"/>
<protein>
    <recommendedName>
        <fullName evidence="4">Conjugal transfer protein TraF</fullName>
    </recommendedName>
</protein>
<keyword evidence="1" id="KW-0732">Signal</keyword>
<dbReference type="KEGG" id="het:BBW65_02755"/>
<gene>
    <name evidence="2" type="ORF">BBW65_02755</name>
</gene>
<keyword evidence="3" id="KW-1185">Reference proteome</keyword>
<feature type="chain" id="PRO_5008530176" description="Conjugal transfer protein TraF" evidence="1">
    <location>
        <begin position="20"/>
        <end position="395"/>
    </location>
</feature>
<name>A0A1B1U4S3_9HELI</name>
<dbReference type="EMBL" id="CP016503">
    <property type="protein sequence ID" value="ANV97787.1"/>
    <property type="molecule type" value="Genomic_DNA"/>
</dbReference>
<evidence type="ECO:0000313" key="2">
    <source>
        <dbReference type="EMBL" id="ANV97787.1"/>
    </source>
</evidence>
<evidence type="ECO:0000256" key="1">
    <source>
        <dbReference type="SAM" id="SignalP"/>
    </source>
</evidence>
<dbReference type="RefSeq" id="WP_066339379.1">
    <property type="nucleotide sequence ID" value="NZ_CP016503.1"/>
</dbReference>
<organism evidence="2 3">
    <name type="scientific">Helicobacter enhydrae</name>
    <dbReference type="NCBI Taxonomy" id="222136"/>
    <lineage>
        <taxon>Bacteria</taxon>
        <taxon>Pseudomonadati</taxon>
        <taxon>Campylobacterota</taxon>
        <taxon>Epsilonproteobacteria</taxon>
        <taxon>Campylobacterales</taxon>
        <taxon>Helicobacteraceae</taxon>
        <taxon>Helicobacter</taxon>
    </lineage>
</organism>
<evidence type="ECO:0008006" key="4">
    <source>
        <dbReference type="Google" id="ProtNLM"/>
    </source>
</evidence>
<dbReference type="InterPro" id="IPR032811">
    <property type="entry name" value="Put_conjugal_transfer"/>
</dbReference>
<sequence length="395" mass="42579">MKKLILASCMVLGSLNALGFGNMGNTSAGLGNTGVALTKSAWGVYYNPALLAADNRGKFGYSFGVNVDQQGIGALASSVLQNQADLSPESLWNSFNQHKKHSISLSSQNGLVIQITGGGYEVPKLDENGKETGEMIEKRNPYGAFTLAMFASTFLYGDIQATYNNNNANPTLSVATNPAGVALVEIPVAWGWRFETSAGDISIGTTIKYMGLNGVNANISGTISQDQQNLSKTINLPTLDQTSHWFGIDLGLLYSIYGLNVGVVAKNINAPQFDLWNQKVRVMPQFRLGLSYEFADYFALTFDTDLAPNHILFDNSPKTQMIGTGFLMDFSYIDLRFGVMGDMANSFAQGAILTGGINLLGFLDIAAQVSTEMFDIKGYKVPNFVTLKVGGSFTF</sequence>
<accession>A0A1B1U4S3</accession>
<evidence type="ECO:0000313" key="3">
    <source>
        <dbReference type="Proteomes" id="UP000092884"/>
    </source>
</evidence>
<reference evidence="3" key="1">
    <citation type="submission" date="2016-07" db="EMBL/GenBank/DDBJ databases">
        <authorList>
            <person name="Florea S."/>
            <person name="Webb J.S."/>
            <person name="Jaromczyk J."/>
            <person name="Schardl C.L."/>
        </authorList>
    </citation>
    <scope>NUCLEOTIDE SEQUENCE [LARGE SCALE GENOMIC DNA]</scope>
    <source>
        <strain evidence="3">MIT 01-6242</strain>
    </source>
</reference>
<feature type="signal peptide" evidence="1">
    <location>
        <begin position="1"/>
        <end position="19"/>
    </location>
</feature>